<dbReference type="InterPro" id="IPR028037">
    <property type="entry name" value="Antitoxin_Rv0909/MT0933"/>
</dbReference>
<dbReference type="AlphaFoldDB" id="A0A512IHI7"/>
<evidence type="ECO:0000313" key="2">
    <source>
        <dbReference type="EMBL" id="GEO97172.1"/>
    </source>
</evidence>
<dbReference type="STRING" id="388357.GCA_001580365_02246"/>
<comment type="caution">
    <text evidence="2">The sequence shown here is derived from an EMBL/GenBank/DDBJ whole genome shotgun (WGS) entry which is preliminary data.</text>
</comment>
<feature type="region of interest" description="Disordered" evidence="1">
    <location>
        <begin position="1"/>
        <end position="66"/>
    </location>
</feature>
<organism evidence="2 3">
    <name type="scientific">Kocuria turfanensis</name>
    <dbReference type="NCBI Taxonomy" id="388357"/>
    <lineage>
        <taxon>Bacteria</taxon>
        <taxon>Bacillati</taxon>
        <taxon>Actinomycetota</taxon>
        <taxon>Actinomycetes</taxon>
        <taxon>Micrococcales</taxon>
        <taxon>Micrococcaceae</taxon>
        <taxon>Kocuria</taxon>
    </lineage>
</organism>
<feature type="compositionally biased region" description="Basic and acidic residues" evidence="1">
    <location>
        <begin position="28"/>
        <end position="43"/>
    </location>
</feature>
<reference evidence="2 3" key="1">
    <citation type="submission" date="2019-07" db="EMBL/GenBank/DDBJ databases">
        <title>Whole genome shotgun sequence of Kocuria turfanensis NBRC 107627.</title>
        <authorList>
            <person name="Hosoyama A."/>
            <person name="Uohara A."/>
            <person name="Ohji S."/>
            <person name="Ichikawa N."/>
        </authorList>
    </citation>
    <scope>NUCLEOTIDE SEQUENCE [LARGE SCALE GENOMIC DNA]</scope>
    <source>
        <strain evidence="2 3">NBRC 107627</strain>
    </source>
</reference>
<evidence type="ECO:0000313" key="3">
    <source>
        <dbReference type="Proteomes" id="UP000321103"/>
    </source>
</evidence>
<dbReference type="Pfam" id="PF14013">
    <property type="entry name" value="MT0933_antitox"/>
    <property type="match status" value="1"/>
</dbReference>
<name>A0A512IHI7_9MICC</name>
<protein>
    <recommendedName>
        <fullName evidence="4">Kanamycin biosynthetic protein</fullName>
    </recommendedName>
</protein>
<dbReference type="Proteomes" id="UP000321103">
    <property type="component" value="Unassembled WGS sequence"/>
</dbReference>
<evidence type="ECO:0008006" key="4">
    <source>
        <dbReference type="Google" id="ProtNLM"/>
    </source>
</evidence>
<sequence>MVDMGGFADKAKDFAEQHPDKVQQGVDRGGDAVDERTGRKYEDQVDQAQEKAGGFLGTGDQDQQQP</sequence>
<proteinExistence type="predicted"/>
<keyword evidence="3" id="KW-1185">Reference proteome</keyword>
<gene>
    <name evidence="2" type="ORF">KTU01_32950</name>
</gene>
<dbReference type="EMBL" id="BJZS01000111">
    <property type="protein sequence ID" value="GEO97172.1"/>
    <property type="molecule type" value="Genomic_DNA"/>
</dbReference>
<feature type="compositionally biased region" description="Basic and acidic residues" evidence="1">
    <location>
        <begin position="9"/>
        <end position="21"/>
    </location>
</feature>
<evidence type="ECO:0000256" key="1">
    <source>
        <dbReference type="SAM" id="MobiDB-lite"/>
    </source>
</evidence>
<accession>A0A512IHI7</accession>